<reference evidence="2 3" key="1">
    <citation type="submission" date="2019-10" db="EMBL/GenBank/DDBJ databases">
        <title>Prolixibacter strains distinguished by the presence of nitrate reductase genes were adept at nitrate-dependent anaerobic corrosion of metallic iron and carbon steel.</title>
        <authorList>
            <person name="Iino T."/>
            <person name="Shono N."/>
            <person name="Ito K."/>
            <person name="Nakamura R."/>
            <person name="Sueoka K."/>
            <person name="Harayama S."/>
            <person name="Ohkuma M."/>
        </authorList>
    </citation>
    <scope>NUCLEOTIDE SEQUENCE [LARGE SCALE GENOMIC DNA]</scope>
    <source>
        <strain evidence="2 3">JCM 13498</strain>
    </source>
</reference>
<organism evidence="2 3">
    <name type="scientific">Prolixibacter bellariivorans</name>
    <dbReference type="NCBI Taxonomy" id="314319"/>
    <lineage>
        <taxon>Bacteria</taxon>
        <taxon>Pseudomonadati</taxon>
        <taxon>Bacteroidota</taxon>
        <taxon>Bacteroidia</taxon>
        <taxon>Marinilabiliales</taxon>
        <taxon>Prolixibacteraceae</taxon>
        <taxon>Prolixibacter</taxon>
    </lineage>
</organism>
<dbReference type="InterPro" id="IPR013783">
    <property type="entry name" value="Ig-like_fold"/>
</dbReference>
<dbReference type="InterPro" id="IPR014756">
    <property type="entry name" value="Ig_E-set"/>
</dbReference>
<dbReference type="Proteomes" id="UP000391834">
    <property type="component" value="Unassembled WGS sequence"/>
</dbReference>
<keyword evidence="3" id="KW-1185">Reference proteome</keyword>
<dbReference type="AlphaFoldDB" id="A0A5M4ATZ9"/>
<evidence type="ECO:0000313" key="3">
    <source>
        <dbReference type="Proteomes" id="UP000391834"/>
    </source>
</evidence>
<dbReference type="GO" id="GO:0030247">
    <property type="term" value="F:polysaccharide binding"/>
    <property type="evidence" value="ECO:0007669"/>
    <property type="project" value="InterPro"/>
</dbReference>
<sequence>MKNRIDKYTYYWQAIFLAAVILFVSACQKEKVEQPVITGVVNYAASPNDTVVTTIQTGQWVVLLGHNLSGVRQVYFGSVPARINTALFSDESLVVQLPDIPFESVPADELNTVTAISEGGTATFNINIIGAPLITRVRNNETSPNDTVVNVLYPGDEINIVGYNLQNATEISFQGIAADLSKVVYTDTSAIVQVPADLSGSNALLANTITYTTEVGSTNFSIKIVGPPVISYISLEVPHEGDMVHLYGYNFTAIQNFTFAGTEITDYEVSADESVLSFVSPALLQSGPVEIITQAGSFTTAYNVNDIAFINSGGVGILANMEWGDYFGWGWGNGDVNLYSSDPNSDWPSYNTDYGVGYGMYLVYKSVPLAAGEDGYLEDWGGNQILIGDGGGQWVPSENLDDSGDKWALKFEMNVTKPWSGGTLCFRTQSASTYIARYEPWRVSVSKSVTVTTDGWQTVTIPLSSFRLEDGEGDSISKVSDLLDASSGKTYFRIYLHNYRTSTTDNFEAAFDNFRVVRR</sequence>
<dbReference type="Gene3D" id="2.60.40.10">
    <property type="entry name" value="Immunoglobulins"/>
    <property type="match status" value="3"/>
</dbReference>
<dbReference type="PROSITE" id="PS51257">
    <property type="entry name" value="PROKAR_LIPOPROTEIN"/>
    <property type="match status" value="1"/>
</dbReference>
<dbReference type="SUPFAM" id="SSF81296">
    <property type="entry name" value="E set domains"/>
    <property type="match status" value="1"/>
</dbReference>
<proteinExistence type="predicted"/>
<protein>
    <recommendedName>
        <fullName evidence="1">Surface glycan-binding protein B xyloglucan binding domain-containing protein</fullName>
    </recommendedName>
</protein>
<dbReference type="OrthoDB" id="660167at2"/>
<comment type="caution">
    <text evidence="2">The sequence shown here is derived from an EMBL/GenBank/DDBJ whole genome shotgun (WGS) entry which is preliminary data.</text>
</comment>
<evidence type="ECO:0000313" key="2">
    <source>
        <dbReference type="EMBL" id="GET31158.1"/>
    </source>
</evidence>
<accession>A0A5M4ATZ9</accession>
<dbReference type="Pfam" id="PF18329">
    <property type="entry name" value="SGBP_B_XBD"/>
    <property type="match status" value="1"/>
</dbReference>
<dbReference type="InterPro" id="IPR040475">
    <property type="entry name" value="SGBP_B_XBD"/>
</dbReference>
<dbReference type="Gene3D" id="2.60.120.430">
    <property type="entry name" value="Galactose-binding lectin"/>
    <property type="match status" value="1"/>
</dbReference>
<evidence type="ECO:0000259" key="1">
    <source>
        <dbReference type="Pfam" id="PF18329"/>
    </source>
</evidence>
<name>A0A5M4ATZ9_9BACT</name>
<dbReference type="EMBL" id="BLAX01000001">
    <property type="protein sequence ID" value="GET31158.1"/>
    <property type="molecule type" value="Genomic_DNA"/>
</dbReference>
<feature type="domain" description="Surface glycan-binding protein B xyloglucan binding" evidence="1">
    <location>
        <begin position="316"/>
        <end position="518"/>
    </location>
</feature>
<dbReference type="RefSeq" id="WP_025865739.1">
    <property type="nucleotide sequence ID" value="NZ_BLAX01000001.1"/>
</dbReference>
<gene>
    <name evidence="2" type="ORF">PbJCM13498_00210</name>
</gene>